<gene>
    <name evidence="2" type="ORF">GCM10008106_15850</name>
</gene>
<evidence type="ECO:0000313" key="3">
    <source>
        <dbReference type="Proteomes" id="UP000642809"/>
    </source>
</evidence>
<name>A0A8J3CXZ5_9BACT</name>
<evidence type="ECO:0000256" key="1">
    <source>
        <dbReference type="SAM" id="SignalP"/>
    </source>
</evidence>
<organism evidence="2 3">
    <name type="scientific">Mongoliitalea lutea</name>
    <dbReference type="NCBI Taxonomy" id="849756"/>
    <lineage>
        <taxon>Bacteria</taxon>
        <taxon>Pseudomonadati</taxon>
        <taxon>Bacteroidota</taxon>
        <taxon>Cytophagia</taxon>
        <taxon>Cytophagales</taxon>
        <taxon>Cyclobacteriaceae</taxon>
        <taxon>Mongoliitalea</taxon>
    </lineage>
</organism>
<evidence type="ECO:0000313" key="2">
    <source>
        <dbReference type="EMBL" id="GHB35273.1"/>
    </source>
</evidence>
<reference evidence="2" key="2">
    <citation type="submission" date="2020-09" db="EMBL/GenBank/DDBJ databases">
        <authorList>
            <person name="Sun Q."/>
            <person name="Kim S."/>
        </authorList>
    </citation>
    <scope>NUCLEOTIDE SEQUENCE</scope>
    <source>
        <strain evidence="2">KCTC 23224</strain>
    </source>
</reference>
<keyword evidence="1" id="KW-0732">Signal</keyword>
<dbReference type="EMBL" id="BMYF01000008">
    <property type="protein sequence ID" value="GHB35273.1"/>
    <property type="molecule type" value="Genomic_DNA"/>
</dbReference>
<protein>
    <submittedName>
        <fullName evidence="2">Uncharacterized protein</fullName>
    </submittedName>
</protein>
<sequence length="236" mass="26475">MKSLLLSLLLVVLVSLSAFSQIANLNLNGAPARLNAYNNIDGSPYLFEQWKNAGLFDKNGKLLKENVSLKINTYEDELEMLTDSGNRIFLDKTLISSVTMDAMLGEAERVAGALNVLTFKKGFSNINGVNEDSFINVLSEGDAYTVVRRFKTNLVEPPRNSYTPNPGKSFIMDETFYLINSNSEVSSFKNRSASVLKALDPDDKILAKNIIKNYKLDVSRDDHLKQLFDYLNEEKK</sequence>
<keyword evidence="3" id="KW-1185">Reference proteome</keyword>
<dbReference type="Proteomes" id="UP000642809">
    <property type="component" value="Unassembled WGS sequence"/>
</dbReference>
<reference evidence="2" key="1">
    <citation type="journal article" date="2014" name="Int. J. Syst. Evol. Microbiol.">
        <title>Complete genome sequence of Corynebacterium casei LMG S-19264T (=DSM 44701T), isolated from a smear-ripened cheese.</title>
        <authorList>
            <consortium name="US DOE Joint Genome Institute (JGI-PGF)"/>
            <person name="Walter F."/>
            <person name="Albersmeier A."/>
            <person name="Kalinowski J."/>
            <person name="Ruckert C."/>
        </authorList>
    </citation>
    <scope>NUCLEOTIDE SEQUENCE</scope>
    <source>
        <strain evidence="2">KCTC 23224</strain>
    </source>
</reference>
<accession>A0A8J3CXZ5</accession>
<proteinExistence type="predicted"/>
<dbReference type="RefSeq" id="WP_189580406.1">
    <property type="nucleotide sequence ID" value="NZ_BMYF01000008.1"/>
</dbReference>
<comment type="caution">
    <text evidence="2">The sequence shown here is derived from an EMBL/GenBank/DDBJ whole genome shotgun (WGS) entry which is preliminary data.</text>
</comment>
<dbReference type="AlphaFoldDB" id="A0A8J3CXZ5"/>
<feature type="chain" id="PRO_5035201663" evidence="1">
    <location>
        <begin position="21"/>
        <end position="236"/>
    </location>
</feature>
<feature type="signal peptide" evidence="1">
    <location>
        <begin position="1"/>
        <end position="20"/>
    </location>
</feature>